<reference evidence="1 2" key="1">
    <citation type="submission" date="2017-01" db="EMBL/GenBank/DDBJ databases">
        <title>Whole-Genome Shotgun Sequencing of Two beta-Proteobacterial Species in Search of the Bulgecin Biosynthetic Cluster.</title>
        <authorList>
            <person name="Horsman M.E."/>
            <person name="Marous D.R."/>
            <person name="Li R."/>
            <person name="Oliver R.A."/>
            <person name="Byun B."/>
            <person name="Emrich S.J."/>
            <person name="Boggess B."/>
            <person name="Townsend C.A."/>
            <person name="Mobashery S."/>
        </authorList>
    </citation>
    <scope>NUCLEOTIDE SEQUENCE [LARGE SCALE GENOMIC DNA]</scope>
    <source>
        <strain evidence="1 2">ATCC 31363</strain>
    </source>
</reference>
<dbReference type="AlphaFoldDB" id="A0A2A4ERH5"/>
<organism evidence="1 2">
    <name type="scientific">Paraburkholderia acidicola</name>
    <dbReference type="NCBI Taxonomy" id="1912599"/>
    <lineage>
        <taxon>Bacteria</taxon>
        <taxon>Pseudomonadati</taxon>
        <taxon>Pseudomonadota</taxon>
        <taxon>Betaproteobacteria</taxon>
        <taxon>Burkholderiales</taxon>
        <taxon>Burkholderiaceae</taxon>
        <taxon>Paraburkholderia</taxon>
    </lineage>
</organism>
<name>A0A2A4ERH5_9BURK</name>
<evidence type="ECO:0000313" key="1">
    <source>
        <dbReference type="EMBL" id="PCE23731.1"/>
    </source>
</evidence>
<proteinExistence type="predicted"/>
<sequence>MNTSQPQTGDDVAIGLRKAALLLHAVSQADRQWLLGRVDDARREQLSSLIDEIETLGIPADYMLVRDVVELPRSLALAFGADSPAAHGSDEAFDAIEHLFRVVDAAAPARLAQILRDEPAGLIASLLDMYPWSWRHAVLSQLGVVRRRQIEELSMLPRASADAAPAPALRVFLLSAIERKLEALPLAQPVAGPTEVRQSAGRFELARSWRRFIEWRRLSKARS</sequence>
<protein>
    <submittedName>
        <fullName evidence="1">Uncharacterized protein</fullName>
    </submittedName>
</protein>
<accession>A0A2A4ERH5</accession>
<dbReference type="EMBL" id="MTZV01000006">
    <property type="protein sequence ID" value="PCE23731.1"/>
    <property type="molecule type" value="Genomic_DNA"/>
</dbReference>
<gene>
    <name evidence="1" type="ORF">BWP39_29060</name>
</gene>
<comment type="caution">
    <text evidence="1">The sequence shown here is derived from an EMBL/GenBank/DDBJ whole genome shotgun (WGS) entry which is preliminary data.</text>
</comment>
<evidence type="ECO:0000313" key="2">
    <source>
        <dbReference type="Proteomes" id="UP000218022"/>
    </source>
</evidence>
<dbReference type="Proteomes" id="UP000218022">
    <property type="component" value="Unassembled WGS sequence"/>
</dbReference>